<sequence length="238" mass="26989">MNMLRTLFFWCSDKVRFYLVKADLIPQLINTLNPLSLSLSDNEYMHTILFLTIRKATWFATPDGLEYLTNEDGIEQQAVHETIFKQVLVPSGEYIWHLCLNRFSIIDGDQSFRFFALLARLLEICPNYQPSMEFILHMPSRSIVATLSFSLTSASPLTTHTLPLPSASPSPLTLSHSPLPLPSLHSFLSILVTVIRSTRNTHIDCLLPSRSLSRRRVLHSSLLPSFKHNAITQQSPPS</sequence>
<organism evidence="1 2">
    <name type="scientific">Blattamonas nauphoetae</name>
    <dbReference type="NCBI Taxonomy" id="2049346"/>
    <lineage>
        <taxon>Eukaryota</taxon>
        <taxon>Metamonada</taxon>
        <taxon>Preaxostyla</taxon>
        <taxon>Oxymonadida</taxon>
        <taxon>Blattamonas</taxon>
    </lineage>
</organism>
<dbReference type="Proteomes" id="UP001281761">
    <property type="component" value="Unassembled WGS sequence"/>
</dbReference>
<evidence type="ECO:0000313" key="1">
    <source>
        <dbReference type="EMBL" id="KAK2953264.1"/>
    </source>
</evidence>
<keyword evidence="2" id="KW-1185">Reference proteome</keyword>
<comment type="caution">
    <text evidence="1">The sequence shown here is derived from an EMBL/GenBank/DDBJ whole genome shotgun (WGS) entry which is preliminary data.</text>
</comment>
<accession>A0ABQ9XP11</accession>
<gene>
    <name evidence="1" type="ORF">BLNAU_11727</name>
</gene>
<dbReference type="EMBL" id="JARBJD010000093">
    <property type="protein sequence ID" value="KAK2953264.1"/>
    <property type="molecule type" value="Genomic_DNA"/>
</dbReference>
<evidence type="ECO:0000313" key="2">
    <source>
        <dbReference type="Proteomes" id="UP001281761"/>
    </source>
</evidence>
<protein>
    <submittedName>
        <fullName evidence="1">Uncharacterized protein</fullName>
    </submittedName>
</protein>
<proteinExistence type="predicted"/>
<reference evidence="1 2" key="1">
    <citation type="journal article" date="2022" name="bioRxiv">
        <title>Genomics of Preaxostyla Flagellates Illuminates Evolutionary Transitions and the Path Towards Mitochondrial Loss.</title>
        <authorList>
            <person name="Novak L.V.F."/>
            <person name="Treitli S.C."/>
            <person name="Pyrih J."/>
            <person name="Halakuc P."/>
            <person name="Pipaliya S.V."/>
            <person name="Vacek V."/>
            <person name="Brzon O."/>
            <person name="Soukal P."/>
            <person name="Eme L."/>
            <person name="Dacks J.B."/>
            <person name="Karnkowska A."/>
            <person name="Elias M."/>
            <person name="Hampl V."/>
        </authorList>
    </citation>
    <scope>NUCLEOTIDE SEQUENCE [LARGE SCALE GENOMIC DNA]</scope>
    <source>
        <strain evidence="1">NAU3</strain>
        <tissue evidence="1">Gut</tissue>
    </source>
</reference>
<name>A0ABQ9XP11_9EUKA</name>